<accession>A0A5C3PIN9</accession>
<evidence type="ECO:0000256" key="1">
    <source>
        <dbReference type="SAM" id="MobiDB-lite"/>
    </source>
</evidence>
<proteinExistence type="predicted"/>
<sequence length="101" mass="11470">MQRHDSCLSRFVVDPCTGNHNYRELPRQKTRPRGSNSVPRHWNTYLGAGRRGHVRHSDRYLNRRRRKDSATASTSPDSKAVKAKPGKCPRASSRTGSNCSH</sequence>
<organism evidence="2 3">
    <name type="scientific">Polyporus arcularius HHB13444</name>
    <dbReference type="NCBI Taxonomy" id="1314778"/>
    <lineage>
        <taxon>Eukaryota</taxon>
        <taxon>Fungi</taxon>
        <taxon>Dikarya</taxon>
        <taxon>Basidiomycota</taxon>
        <taxon>Agaricomycotina</taxon>
        <taxon>Agaricomycetes</taxon>
        <taxon>Polyporales</taxon>
        <taxon>Polyporaceae</taxon>
        <taxon>Polyporus</taxon>
    </lineage>
</organism>
<name>A0A5C3PIN9_9APHY</name>
<protein>
    <submittedName>
        <fullName evidence="2">Uncharacterized protein</fullName>
    </submittedName>
</protein>
<keyword evidence="3" id="KW-1185">Reference proteome</keyword>
<evidence type="ECO:0000313" key="3">
    <source>
        <dbReference type="Proteomes" id="UP000308197"/>
    </source>
</evidence>
<feature type="compositionally biased region" description="Polar residues" evidence="1">
    <location>
        <begin position="92"/>
        <end position="101"/>
    </location>
</feature>
<gene>
    <name evidence="2" type="ORF">K466DRAFT_177381</name>
</gene>
<dbReference type="AlphaFoldDB" id="A0A5C3PIN9"/>
<evidence type="ECO:0000313" key="2">
    <source>
        <dbReference type="EMBL" id="TFK85803.1"/>
    </source>
</evidence>
<dbReference type="EMBL" id="ML211232">
    <property type="protein sequence ID" value="TFK85803.1"/>
    <property type="molecule type" value="Genomic_DNA"/>
</dbReference>
<feature type="region of interest" description="Disordered" evidence="1">
    <location>
        <begin position="18"/>
        <end position="101"/>
    </location>
</feature>
<dbReference type="Proteomes" id="UP000308197">
    <property type="component" value="Unassembled WGS sequence"/>
</dbReference>
<dbReference type="InParanoid" id="A0A5C3PIN9"/>
<reference evidence="2 3" key="1">
    <citation type="journal article" date="2019" name="Nat. Ecol. Evol.">
        <title>Megaphylogeny resolves global patterns of mushroom evolution.</title>
        <authorList>
            <person name="Varga T."/>
            <person name="Krizsan K."/>
            <person name="Foldi C."/>
            <person name="Dima B."/>
            <person name="Sanchez-Garcia M."/>
            <person name="Sanchez-Ramirez S."/>
            <person name="Szollosi G.J."/>
            <person name="Szarkandi J.G."/>
            <person name="Papp V."/>
            <person name="Albert L."/>
            <person name="Andreopoulos W."/>
            <person name="Angelini C."/>
            <person name="Antonin V."/>
            <person name="Barry K.W."/>
            <person name="Bougher N.L."/>
            <person name="Buchanan P."/>
            <person name="Buyck B."/>
            <person name="Bense V."/>
            <person name="Catcheside P."/>
            <person name="Chovatia M."/>
            <person name="Cooper J."/>
            <person name="Damon W."/>
            <person name="Desjardin D."/>
            <person name="Finy P."/>
            <person name="Geml J."/>
            <person name="Haridas S."/>
            <person name="Hughes K."/>
            <person name="Justo A."/>
            <person name="Karasinski D."/>
            <person name="Kautmanova I."/>
            <person name="Kiss B."/>
            <person name="Kocsube S."/>
            <person name="Kotiranta H."/>
            <person name="LaButti K.M."/>
            <person name="Lechner B.E."/>
            <person name="Liimatainen K."/>
            <person name="Lipzen A."/>
            <person name="Lukacs Z."/>
            <person name="Mihaltcheva S."/>
            <person name="Morgado L.N."/>
            <person name="Niskanen T."/>
            <person name="Noordeloos M.E."/>
            <person name="Ohm R.A."/>
            <person name="Ortiz-Santana B."/>
            <person name="Ovrebo C."/>
            <person name="Racz N."/>
            <person name="Riley R."/>
            <person name="Savchenko A."/>
            <person name="Shiryaev A."/>
            <person name="Soop K."/>
            <person name="Spirin V."/>
            <person name="Szebenyi C."/>
            <person name="Tomsovsky M."/>
            <person name="Tulloss R.E."/>
            <person name="Uehling J."/>
            <person name="Grigoriev I.V."/>
            <person name="Vagvolgyi C."/>
            <person name="Papp T."/>
            <person name="Martin F.M."/>
            <person name="Miettinen O."/>
            <person name="Hibbett D.S."/>
            <person name="Nagy L.G."/>
        </authorList>
    </citation>
    <scope>NUCLEOTIDE SEQUENCE [LARGE SCALE GENOMIC DNA]</scope>
    <source>
        <strain evidence="2 3">HHB13444</strain>
    </source>
</reference>